<sequence length="186" mass="20951">MFPLVAGTFRRFYLTVHPNKTDTGRTMGMTLARILTAIVAAASALLVAPISNAAPEPDRWVLESVAVPNDVWDQTNWAWDPEYPIIPHPRHDGDNQKWYISDDGTIRNVQYNGWCATSVGGKLAGRPCDGSDSQRWDGTSYDGYYSWLFELRGTDDCVTHNGTYKELILTSCNPGRFDQRWIIHKA</sequence>
<feature type="domain" description="Ricin B lectin" evidence="1">
    <location>
        <begin position="63"/>
        <end position="184"/>
    </location>
</feature>
<gene>
    <name evidence="2" type="ORF">B0I31_107458</name>
</gene>
<dbReference type="GO" id="GO:0030246">
    <property type="term" value="F:carbohydrate binding"/>
    <property type="evidence" value="ECO:0007669"/>
    <property type="project" value="UniProtKB-KW"/>
</dbReference>
<keyword evidence="2" id="KW-0430">Lectin</keyword>
<evidence type="ECO:0000259" key="1">
    <source>
        <dbReference type="SMART" id="SM00458"/>
    </source>
</evidence>
<dbReference type="Gene3D" id="2.80.10.50">
    <property type="match status" value="1"/>
</dbReference>
<evidence type="ECO:0000313" key="3">
    <source>
        <dbReference type="Proteomes" id="UP000241118"/>
    </source>
</evidence>
<dbReference type="SMART" id="SM00458">
    <property type="entry name" value="RICIN"/>
    <property type="match status" value="1"/>
</dbReference>
<accession>A0A2P8I7D9</accession>
<keyword evidence="3" id="KW-1185">Reference proteome</keyword>
<dbReference type="SUPFAM" id="SSF50370">
    <property type="entry name" value="Ricin B-like lectins"/>
    <property type="match status" value="1"/>
</dbReference>
<dbReference type="AlphaFoldDB" id="A0A2P8I7D9"/>
<comment type="caution">
    <text evidence="2">The sequence shown here is derived from an EMBL/GenBank/DDBJ whole genome shotgun (WGS) entry which is preliminary data.</text>
</comment>
<dbReference type="InterPro" id="IPR000772">
    <property type="entry name" value="Ricin_B_lectin"/>
</dbReference>
<protein>
    <submittedName>
        <fullName evidence="2">Ricin-type beta-trefoil lectin protein</fullName>
    </submittedName>
</protein>
<dbReference type="Pfam" id="PF00652">
    <property type="entry name" value="Ricin_B_lectin"/>
    <property type="match status" value="1"/>
</dbReference>
<dbReference type="Proteomes" id="UP000241118">
    <property type="component" value="Unassembled WGS sequence"/>
</dbReference>
<dbReference type="EMBL" id="PYAX01000007">
    <property type="protein sequence ID" value="PSL54399.1"/>
    <property type="molecule type" value="Genomic_DNA"/>
</dbReference>
<dbReference type="PROSITE" id="PS50231">
    <property type="entry name" value="RICIN_B_LECTIN"/>
    <property type="match status" value="1"/>
</dbReference>
<name>A0A2P8I7D9_SACCR</name>
<evidence type="ECO:0000313" key="2">
    <source>
        <dbReference type="EMBL" id="PSL54399.1"/>
    </source>
</evidence>
<organism evidence="2 3">
    <name type="scientific">Saccharothrix carnea</name>
    <dbReference type="NCBI Taxonomy" id="1280637"/>
    <lineage>
        <taxon>Bacteria</taxon>
        <taxon>Bacillati</taxon>
        <taxon>Actinomycetota</taxon>
        <taxon>Actinomycetes</taxon>
        <taxon>Pseudonocardiales</taxon>
        <taxon>Pseudonocardiaceae</taxon>
        <taxon>Saccharothrix</taxon>
    </lineage>
</organism>
<reference evidence="2 3" key="1">
    <citation type="submission" date="2018-03" db="EMBL/GenBank/DDBJ databases">
        <title>Genomic Encyclopedia of Type Strains, Phase III (KMG-III): the genomes of soil and plant-associated and newly described type strains.</title>
        <authorList>
            <person name="Whitman W."/>
        </authorList>
    </citation>
    <scope>NUCLEOTIDE SEQUENCE [LARGE SCALE GENOMIC DNA]</scope>
    <source>
        <strain evidence="2 3">CGMCC 4.7097</strain>
    </source>
</reference>
<proteinExistence type="predicted"/>
<dbReference type="InterPro" id="IPR035992">
    <property type="entry name" value="Ricin_B-like_lectins"/>
</dbReference>